<organism evidence="1 2">
    <name type="scientific">Malus baccata</name>
    <name type="common">Siberian crab apple</name>
    <name type="synonym">Pyrus baccata</name>
    <dbReference type="NCBI Taxonomy" id="106549"/>
    <lineage>
        <taxon>Eukaryota</taxon>
        <taxon>Viridiplantae</taxon>
        <taxon>Streptophyta</taxon>
        <taxon>Embryophyta</taxon>
        <taxon>Tracheophyta</taxon>
        <taxon>Spermatophyta</taxon>
        <taxon>Magnoliopsida</taxon>
        <taxon>eudicotyledons</taxon>
        <taxon>Gunneridae</taxon>
        <taxon>Pentapetalae</taxon>
        <taxon>rosids</taxon>
        <taxon>fabids</taxon>
        <taxon>Rosales</taxon>
        <taxon>Rosaceae</taxon>
        <taxon>Amygdaloideae</taxon>
        <taxon>Maleae</taxon>
        <taxon>Malus</taxon>
    </lineage>
</organism>
<dbReference type="Proteomes" id="UP000315295">
    <property type="component" value="Unassembled WGS sequence"/>
</dbReference>
<evidence type="ECO:0000313" key="2">
    <source>
        <dbReference type="Proteomes" id="UP000315295"/>
    </source>
</evidence>
<accession>A0A540LZT8</accession>
<comment type="caution">
    <text evidence="1">The sequence shown here is derived from an EMBL/GenBank/DDBJ whole genome shotgun (WGS) entry which is preliminary data.</text>
</comment>
<gene>
    <name evidence="1" type="ORF">C1H46_022415</name>
</gene>
<keyword evidence="2" id="KW-1185">Reference proteome</keyword>
<reference evidence="1 2" key="1">
    <citation type="journal article" date="2019" name="G3 (Bethesda)">
        <title>Sequencing of a Wild Apple (Malus baccata) Genome Unravels the Differences Between Cultivated and Wild Apple Species Regarding Disease Resistance and Cold Tolerance.</title>
        <authorList>
            <person name="Chen X."/>
        </authorList>
    </citation>
    <scope>NUCLEOTIDE SEQUENCE [LARGE SCALE GENOMIC DNA]</scope>
    <source>
        <strain evidence="2">cv. Shandingzi</strain>
        <tissue evidence="1">Leaves</tissue>
    </source>
</reference>
<dbReference type="AlphaFoldDB" id="A0A540LZT8"/>
<evidence type="ECO:0000313" key="1">
    <source>
        <dbReference type="EMBL" id="TQD92011.1"/>
    </source>
</evidence>
<proteinExistence type="predicted"/>
<sequence>MVRIPEWKKYRKRKTKTQSIENRLIHFPPRNQNFNAAAKSNHKERFFHKSKFTERSISNFPSTSKNPFALFIF</sequence>
<dbReference type="EMBL" id="VIEB01000404">
    <property type="protein sequence ID" value="TQD92011.1"/>
    <property type="molecule type" value="Genomic_DNA"/>
</dbReference>
<name>A0A540LZT8_MALBA</name>
<protein>
    <submittedName>
        <fullName evidence="1">Uncharacterized protein</fullName>
    </submittedName>
</protein>